<evidence type="ECO:0000313" key="2">
    <source>
        <dbReference type="Proteomes" id="UP000775872"/>
    </source>
</evidence>
<dbReference type="Proteomes" id="UP000775872">
    <property type="component" value="Unassembled WGS sequence"/>
</dbReference>
<dbReference type="AlphaFoldDB" id="A0A9P0EP40"/>
<gene>
    <name evidence="1" type="ORF">CSOL1703_00006745</name>
</gene>
<protein>
    <submittedName>
        <fullName evidence="1">Uncharacterized protein</fullName>
    </submittedName>
</protein>
<keyword evidence="2" id="KW-1185">Reference proteome</keyword>
<evidence type="ECO:0000313" key="1">
    <source>
        <dbReference type="EMBL" id="CAH0056797.1"/>
    </source>
</evidence>
<accession>A0A9P0EP40</accession>
<organism evidence="1 2">
    <name type="scientific">Clonostachys solani</name>
    <dbReference type="NCBI Taxonomy" id="160281"/>
    <lineage>
        <taxon>Eukaryota</taxon>
        <taxon>Fungi</taxon>
        <taxon>Dikarya</taxon>
        <taxon>Ascomycota</taxon>
        <taxon>Pezizomycotina</taxon>
        <taxon>Sordariomycetes</taxon>
        <taxon>Hypocreomycetidae</taxon>
        <taxon>Hypocreales</taxon>
        <taxon>Bionectriaceae</taxon>
        <taxon>Clonostachys</taxon>
    </lineage>
</organism>
<proteinExistence type="predicted"/>
<sequence>MQIPAPDQLATRITEAPGILFEPLVILAFAAKSVEEATLTHIELGIVAFLVVDIGPKDRIITDVAFEADVQQWPFFEVLSILFDIIVRRNENESRSGAQITSG</sequence>
<comment type="caution">
    <text evidence="1">The sequence shown here is derived from an EMBL/GenBank/DDBJ whole genome shotgun (WGS) entry which is preliminary data.</text>
</comment>
<name>A0A9P0EP40_9HYPO</name>
<reference evidence="1" key="1">
    <citation type="submission" date="2021-10" db="EMBL/GenBank/DDBJ databases">
        <authorList>
            <person name="Piombo E."/>
        </authorList>
    </citation>
    <scope>NUCLEOTIDE SEQUENCE</scope>
</reference>
<dbReference type="EMBL" id="CABFOC020000063">
    <property type="protein sequence ID" value="CAH0056797.1"/>
    <property type="molecule type" value="Genomic_DNA"/>
</dbReference>